<evidence type="ECO:0000313" key="2">
    <source>
        <dbReference type="EMBL" id="MBM2619977.1"/>
    </source>
</evidence>
<sequence>MTGWPGRGRAVVVGLGARPSATMADLLTAVDTTLTTAGLSASDVTTLATLDRRGGDSAVREMAVDRGWQLALFAAADLAATPVPSPSGAVAAAVGTPSVAEAAALRAAGPDASLLVPKRIFPNVTVAIATAVFTKASREFLDPLG</sequence>
<comment type="caution">
    <text evidence="2">The sequence shown here is derived from an EMBL/GenBank/DDBJ whole genome shotgun (WGS) entry which is preliminary data.</text>
</comment>
<protein>
    <submittedName>
        <fullName evidence="2">Cobalamin biosynthesis protein</fullName>
    </submittedName>
</protein>
<evidence type="ECO:0000259" key="1">
    <source>
        <dbReference type="Pfam" id="PF01890"/>
    </source>
</evidence>
<dbReference type="EMBL" id="JAENHP010000012">
    <property type="protein sequence ID" value="MBM2619977.1"/>
    <property type="molecule type" value="Genomic_DNA"/>
</dbReference>
<proteinExistence type="predicted"/>
<dbReference type="InterPro" id="IPR036518">
    <property type="entry name" value="CobE/GbiG_C_sf"/>
</dbReference>
<dbReference type="PANTHER" id="PTHR37477:SF1">
    <property type="entry name" value="COBALT-PRECORRIN-5A HYDROLASE"/>
    <property type="match status" value="1"/>
</dbReference>
<evidence type="ECO:0000313" key="3">
    <source>
        <dbReference type="Proteomes" id="UP000632138"/>
    </source>
</evidence>
<dbReference type="RefSeq" id="WP_203379946.1">
    <property type="nucleotide sequence ID" value="NZ_JAENHP010000012.1"/>
</dbReference>
<feature type="domain" description="CobE/GbiG C-terminal" evidence="1">
    <location>
        <begin position="11"/>
        <end position="129"/>
    </location>
</feature>
<accession>A0ABS2AJF6</accession>
<reference evidence="2 3" key="1">
    <citation type="submission" date="2021-01" db="EMBL/GenBank/DDBJ databases">
        <title>Actinoplanes sp. nov. LDG1-06 isolated from lichen.</title>
        <authorList>
            <person name="Saeng-In P."/>
            <person name="Phongsopitanun W."/>
            <person name="Kanchanasin P."/>
            <person name="Yuki M."/>
            <person name="Kudo T."/>
            <person name="Ohkuma M."/>
            <person name="Tanasupawat S."/>
        </authorList>
    </citation>
    <scope>NUCLEOTIDE SEQUENCE [LARGE SCALE GENOMIC DNA]</scope>
    <source>
        <strain evidence="2 3">LDG1-06</strain>
    </source>
</reference>
<dbReference type="PANTHER" id="PTHR37477">
    <property type="entry name" value="COBALT-PRECORRIN-5A HYDROLASE"/>
    <property type="match status" value="1"/>
</dbReference>
<keyword evidence="3" id="KW-1185">Reference proteome</keyword>
<dbReference type="Gene3D" id="3.30.420.180">
    <property type="entry name" value="CobE/GbiG C-terminal domain"/>
    <property type="match status" value="1"/>
</dbReference>
<dbReference type="Pfam" id="PF01890">
    <property type="entry name" value="CbiG_C"/>
    <property type="match status" value="1"/>
</dbReference>
<name>A0ABS2AJF6_9ACTN</name>
<dbReference type="Proteomes" id="UP000632138">
    <property type="component" value="Unassembled WGS sequence"/>
</dbReference>
<dbReference type="SUPFAM" id="SSF159664">
    <property type="entry name" value="CobE/GbiG C-terminal domain-like"/>
    <property type="match status" value="1"/>
</dbReference>
<dbReference type="InterPro" id="IPR052553">
    <property type="entry name" value="CbiG_hydrolase"/>
</dbReference>
<gene>
    <name evidence="2" type="ORF">JIG36_31135</name>
</gene>
<dbReference type="InterPro" id="IPR002750">
    <property type="entry name" value="CobE/GbiG_C"/>
</dbReference>
<organism evidence="2 3">
    <name type="scientific">Paractinoplanes ovalisporus</name>
    <dbReference type="NCBI Taxonomy" id="2810368"/>
    <lineage>
        <taxon>Bacteria</taxon>
        <taxon>Bacillati</taxon>
        <taxon>Actinomycetota</taxon>
        <taxon>Actinomycetes</taxon>
        <taxon>Micromonosporales</taxon>
        <taxon>Micromonosporaceae</taxon>
        <taxon>Paractinoplanes</taxon>
    </lineage>
</organism>